<dbReference type="EMBL" id="BRPK01000003">
    <property type="protein sequence ID" value="GLB35897.1"/>
    <property type="molecule type" value="Genomic_DNA"/>
</dbReference>
<dbReference type="PANTHER" id="PTHR22970">
    <property type="entry name" value="AT-RICH INTERACTIVE DOMAIN-CONTAINING PROTEIN 2"/>
    <property type="match status" value="1"/>
</dbReference>
<dbReference type="Proteomes" id="UP001063166">
    <property type="component" value="Unassembled WGS sequence"/>
</dbReference>
<dbReference type="OrthoDB" id="338531at2759"/>
<keyword evidence="8" id="KW-1185">Reference proteome</keyword>
<keyword evidence="3" id="KW-0804">Transcription</keyword>
<feature type="region of interest" description="Disordered" evidence="5">
    <location>
        <begin position="474"/>
        <end position="511"/>
    </location>
</feature>
<evidence type="ECO:0000256" key="3">
    <source>
        <dbReference type="ARBA" id="ARBA00023163"/>
    </source>
</evidence>
<evidence type="ECO:0000313" key="8">
    <source>
        <dbReference type="Proteomes" id="UP001063166"/>
    </source>
</evidence>
<keyword evidence="4" id="KW-0539">Nucleus</keyword>
<evidence type="ECO:0000256" key="1">
    <source>
        <dbReference type="ARBA" id="ARBA00022853"/>
    </source>
</evidence>
<keyword evidence="2" id="KW-0805">Transcription regulation</keyword>
<organism evidence="7 8">
    <name type="scientific">Lyophyllum shimeji</name>
    <name type="common">Hon-shimeji</name>
    <name type="synonym">Tricholoma shimeji</name>
    <dbReference type="NCBI Taxonomy" id="47721"/>
    <lineage>
        <taxon>Eukaryota</taxon>
        <taxon>Fungi</taxon>
        <taxon>Dikarya</taxon>
        <taxon>Basidiomycota</taxon>
        <taxon>Agaricomycotina</taxon>
        <taxon>Agaricomycetes</taxon>
        <taxon>Agaricomycetidae</taxon>
        <taxon>Agaricales</taxon>
        <taxon>Tricholomatineae</taxon>
        <taxon>Lyophyllaceae</taxon>
        <taxon>Lyophyllum</taxon>
    </lineage>
</organism>
<dbReference type="InterPro" id="IPR003150">
    <property type="entry name" value="DNA-bd_RFX"/>
</dbReference>
<name>A0A9P3PIB5_LYOSH</name>
<dbReference type="InterPro" id="IPR052406">
    <property type="entry name" value="Chromatin_Remodeling_Comp"/>
</dbReference>
<evidence type="ECO:0000256" key="2">
    <source>
        <dbReference type="ARBA" id="ARBA00023015"/>
    </source>
</evidence>
<evidence type="ECO:0000256" key="5">
    <source>
        <dbReference type="SAM" id="MobiDB-lite"/>
    </source>
</evidence>
<keyword evidence="1" id="KW-0156">Chromatin regulator</keyword>
<dbReference type="AlphaFoldDB" id="A0A9P3PIB5"/>
<feature type="compositionally biased region" description="Polar residues" evidence="5">
    <location>
        <begin position="474"/>
        <end position="494"/>
    </location>
</feature>
<proteinExistence type="predicted"/>
<gene>
    <name evidence="7" type="ORF">LshimejAT787_0301850</name>
</gene>
<feature type="region of interest" description="Disordered" evidence="5">
    <location>
        <begin position="1"/>
        <end position="30"/>
    </location>
</feature>
<dbReference type="GO" id="GO:0003677">
    <property type="term" value="F:DNA binding"/>
    <property type="evidence" value="ECO:0007669"/>
    <property type="project" value="InterPro"/>
</dbReference>
<dbReference type="PANTHER" id="PTHR22970:SF14">
    <property type="entry name" value="AT-RICH INTERACTIVE DOMAIN-CONTAINING PROTEIN 2"/>
    <property type="match status" value="1"/>
</dbReference>
<feature type="domain" description="RFX-type winged-helix" evidence="6">
    <location>
        <begin position="326"/>
        <end position="402"/>
    </location>
</feature>
<protein>
    <submittedName>
        <fullName evidence="7">Complex</fullName>
    </submittedName>
</protein>
<sequence length="623" mass="69776">MNPGRLPTNTNAYYRSGYAPQQPARPAPDVRDDYERWYTESVPSNRMSLSLRSGILSELASIPGLTDGLFDWPEWYISEGYKWSTAAHSLFSPPPDLARKRRYALESLFVLRNASLLEQNALELANHSHTLPLVLKALNILQCDRDEDSEFLLHIIDLYHVVAAKIMVTPTTSAPWNPLQPLQQIASQSSNRSMIIAALTALTVTLSNPVNAVNITPESPALAASIRYLPLFVDKPLVDACLNYLYVHISHMSMAKAFLLHPEMPAVLKLLVSLLLDEQHLLEERVVLDISGTIHTVPSTTVSTRDHELTREELDALLAKPEPQRCYDWMKAMFVAKPDGELTQVEFWNLYKDVFSPYQEQYPLLVASDVIKNVNSVFPEAQAMVLQGPVQRFIVRGVDRRKDSIVIDRFKCMWDRSRCSAPAFTAPGDLYDHLLEHLTKIEAPETPCLWASCAAPVMPKPSLRSHILTHISPSQSVAKHPSQSDTITLPSQDSPYPIENPTNRPPPPPRSTVITYERPLIDPPSIALTALLCIRILFRTSFASTDVAPRADADHFGFPGIVEDQDDQDIEGDTEIGESEREGERRGRKAFVAVRRLMEGVRIRDEVLNGWITEMVDAGVSGP</sequence>
<comment type="caution">
    <text evidence="7">The sequence shown here is derived from an EMBL/GenBank/DDBJ whole genome shotgun (WGS) entry which is preliminary data.</text>
</comment>
<accession>A0A9P3PIB5</accession>
<dbReference type="PROSITE" id="PS51526">
    <property type="entry name" value="RFX_DBD"/>
    <property type="match status" value="1"/>
</dbReference>
<reference evidence="7" key="1">
    <citation type="submission" date="2022-07" db="EMBL/GenBank/DDBJ databases">
        <title>The genome of Lyophyllum shimeji provides insight into the initial evolution of ectomycorrhizal fungal genome.</title>
        <authorList>
            <person name="Kobayashi Y."/>
            <person name="Shibata T."/>
            <person name="Hirakawa H."/>
            <person name="Shigenobu S."/>
            <person name="Nishiyama T."/>
            <person name="Yamada A."/>
            <person name="Hasebe M."/>
            <person name="Kawaguchi M."/>
        </authorList>
    </citation>
    <scope>NUCLEOTIDE SEQUENCE</scope>
    <source>
        <strain evidence="7">AT787</strain>
    </source>
</reference>
<evidence type="ECO:0000256" key="4">
    <source>
        <dbReference type="ARBA" id="ARBA00023242"/>
    </source>
</evidence>
<evidence type="ECO:0000259" key="6">
    <source>
        <dbReference type="PROSITE" id="PS51526"/>
    </source>
</evidence>
<dbReference type="GO" id="GO:0006355">
    <property type="term" value="P:regulation of DNA-templated transcription"/>
    <property type="evidence" value="ECO:0007669"/>
    <property type="project" value="InterPro"/>
</dbReference>
<dbReference type="GO" id="GO:0016586">
    <property type="term" value="C:RSC-type complex"/>
    <property type="evidence" value="ECO:0007669"/>
    <property type="project" value="TreeGrafter"/>
</dbReference>
<dbReference type="GO" id="GO:0006325">
    <property type="term" value="P:chromatin organization"/>
    <property type="evidence" value="ECO:0007669"/>
    <property type="project" value="UniProtKB-KW"/>
</dbReference>
<evidence type="ECO:0000313" key="7">
    <source>
        <dbReference type="EMBL" id="GLB35897.1"/>
    </source>
</evidence>